<dbReference type="InterPro" id="IPR001789">
    <property type="entry name" value="Sig_transdc_resp-reg_receiver"/>
</dbReference>
<evidence type="ECO:0000313" key="3">
    <source>
        <dbReference type="EMBL" id="SFF29502.1"/>
    </source>
</evidence>
<dbReference type="InterPro" id="IPR011006">
    <property type="entry name" value="CheY-like_superfamily"/>
</dbReference>
<dbReference type="STRING" id="662367.SAMN05216167_1445"/>
<gene>
    <name evidence="3" type="ORF">SAMN05216167_1445</name>
</gene>
<accession>A0A1I2HIH9</accession>
<dbReference type="RefSeq" id="WP_093834963.1">
    <property type="nucleotide sequence ID" value="NZ_FOLQ01000044.1"/>
</dbReference>
<dbReference type="Pfam" id="PF00072">
    <property type="entry name" value="Response_reg"/>
    <property type="match status" value="1"/>
</dbReference>
<dbReference type="SMART" id="SM00448">
    <property type="entry name" value="REC"/>
    <property type="match status" value="1"/>
</dbReference>
<dbReference type="Proteomes" id="UP000198598">
    <property type="component" value="Unassembled WGS sequence"/>
</dbReference>
<dbReference type="OrthoDB" id="958605at2"/>
<dbReference type="SUPFAM" id="SSF52172">
    <property type="entry name" value="CheY-like"/>
    <property type="match status" value="1"/>
</dbReference>
<name>A0A1I2HIH9_9BACT</name>
<dbReference type="InterPro" id="IPR052893">
    <property type="entry name" value="TCS_response_regulator"/>
</dbReference>
<organism evidence="3 4">
    <name type="scientific">Spirosoma endophyticum</name>
    <dbReference type="NCBI Taxonomy" id="662367"/>
    <lineage>
        <taxon>Bacteria</taxon>
        <taxon>Pseudomonadati</taxon>
        <taxon>Bacteroidota</taxon>
        <taxon>Cytophagia</taxon>
        <taxon>Cytophagales</taxon>
        <taxon>Cytophagaceae</taxon>
        <taxon>Spirosoma</taxon>
    </lineage>
</organism>
<feature type="domain" description="Response regulatory" evidence="2">
    <location>
        <begin position="16"/>
        <end position="142"/>
    </location>
</feature>
<evidence type="ECO:0000259" key="2">
    <source>
        <dbReference type="PROSITE" id="PS50110"/>
    </source>
</evidence>
<sequence length="158" mass="18132">MKRIETSVQANLRNAKVLIIEDSEDQWLLMSQAMQQCLPEVMPVRVATIQQAMTRLEEWCYQEWEIPKLIILDLYLPQRVDGWQLLAWIKAMPAAINLIPVVMFSSSADPADIDQAYASGIAAYLVKPTQFAAWLTYFQELRSFWWETASLPPLSLGL</sequence>
<reference evidence="3 4" key="1">
    <citation type="submission" date="2016-10" db="EMBL/GenBank/DDBJ databases">
        <authorList>
            <person name="de Groot N.N."/>
        </authorList>
    </citation>
    <scope>NUCLEOTIDE SEQUENCE [LARGE SCALE GENOMIC DNA]</scope>
    <source>
        <strain evidence="3 4">DSM 26130</strain>
    </source>
</reference>
<dbReference type="EMBL" id="FOLQ01000044">
    <property type="protein sequence ID" value="SFF29502.1"/>
    <property type="molecule type" value="Genomic_DNA"/>
</dbReference>
<dbReference type="AlphaFoldDB" id="A0A1I2HIH9"/>
<protein>
    <submittedName>
        <fullName evidence="3">CheY chemotaxis protein or a CheY-like REC (Receiver) domain</fullName>
    </submittedName>
</protein>
<keyword evidence="4" id="KW-1185">Reference proteome</keyword>
<dbReference type="GO" id="GO:0000160">
    <property type="term" value="P:phosphorelay signal transduction system"/>
    <property type="evidence" value="ECO:0007669"/>
    <property type="project" value="InterPro"/>
</dbReference>
<feature type="modified residue" description="4-aspartylphosphate" evidence="1">
    <location>
        <position position="73"/>
    </location>
</feature>
<evidence type="ECO:0000313" key="4">
    <source>
        <dbReference type="Proteomes" id="UP000198598"/>
    </source>
</evidence>
<proteinExistence type="predicted"/>
<dbReference type="Gene3D" id="3.40.50.2300">
    <property type="match status" value="1"/>
</dbReference>
<evidence type="ECO:0000256" key="1">
    <source>
        <dbReference type="PROSITE-ProRule" id="PRU00169"/>
    </source>
</evidence>
<dbReference type="PANTHER" id="PTHR44520">
    <property type="entry name" value="RESPONSE REGULATOR RCP1-RELATED"/>
    <property type="match status" value="1"/>
</dbReference>
<keyword evidence="1" id="KW-0597">Phosphoprotein</keyword>
<dbReference type="PROSITE" id="PS50110">
    <property type="entry name" value="RESPONSE_REGULATORY"/>
    <property type="match status" value="1"/>
</dbReference>